<protein>
    <submittedName>
        <fullName evidence="1">Uncharacterized protein</fullName>
    </submittedName>
</protein>
<dbReference type="Proteomes" id="UP001526166">
    <property type="component" value="Unassembled WGS sequence"/>
</dbReference>
<keyword evidence="2" id="KW-1185">Reference proteome</keyword>
<accession>A0ABT2ZVP0</accession>
<proteinExistence type="predicted"/>
<name>A0ABT2ZVP0_9RHOB</name>
<sequence length="92" mass="10283">MKAQILHSGFDGLRFTVQAEIGPELRAELALAKAHAKEHRHDIERRFGEVLLSVTQAGATVTCHFPFAHAVEPKHRPREISATDLCPRPSMF</sequence>
<dbReference type="EMBL" id="JAOWKW010000002">
    <property type="protein sequence ID" value="MCV2877708.1"/>
    <property type="molecule type" value="Genomic_DNA"/>
</dbReference>
<comment type="caution">
    <text evidence="1">The sequence shown here is derived from an EMBL/GenBank/DDBJ whole genome shotgun (WGS) entry which is preliminary data.</text>
</comment>
<evidence type="ECO:0000313" key="2">
    <source>
        <dbReference type="Proteomes" id="UP001526166"/>
    </source>
</evidence>
<organism evidence="1 2">
    <name type="scientific">Sedimentimonas flavescens</name>
    <dbReference type="NCBI Taxonomy" id="2851012"/>
    <lineage>
        <taxon>Bacteria</taxon>
        <taxon>Pseudomonadati</taxon>
        <taxon>Pseudomonadota</taxon>
        <taxon>Alphaproteobacteria</taxon>
        <taxon>Rhodobacterales</taxon>
        <taxon>Rhodobacter group</taxon>
        <taxon>Sedimentimonas</taxon>
    </lineage>
</organism>
<dbReference type="RefSeq" id="WP_263847001.1">
    <property type="nucleotide sequence ID" value="NZ_JAOWKW010000002.1"/>
</dbReference>
<reference evidence="1 2" key="1">
    <citation type="submission" date="2022-10" db="EMBL/GenBank/DDBJ databases">
        <title>Sinirhodobacter sp. nov., isolated from ocean surface sediments.</title>
        <authorList>
            <person name="He W."/>
            <person name="Wang L."/>
            <person name="Zhang D.-F."/>
        </authorList>
    </citation>
    <scope>NUCLEOTIDE SEQUENCE [LARGE SCALE GENOMIC DNA]</scope>
    <source>
        <strain evidence="1 2">WL0115</strain>
    </source>
</reference>
<evidence type="ECO:0000313" key="1">
    <source>
        <dbReference type="EMBL" id="MCV2877708.1"/>
    </source>
</evidence>
<gene>
    <name evidence="1" type="ORF">OE699_02485</name>
</gene>